<protein>
    <recommendedName>
        <fullName evidence="3">Transglycosylase SLT domain-containing protein</fullName>
    </recommendedName>
</protein>
<dbReference type="InterPro" id="IPR008258">
    <property type="entry name" value="Transglycosylase_SLT_dom_1"/>
</dbReference>
<sequence length="209" mass="22141">MRPYLVFAAACALALAGCSAATPGSGAPTTSAAPPPSPSDTASASTGNPDPAKFAPQVVARAREAGVDPQLVLAILYNEDYKPHDPQLERAWQNLKPDAAFGVANMHRATFDETRRGRPFASRQWTELPDDPDLAIEAEAWYLHDLTAQLPAKHSGQYTTDELLALGYNAGPGNMKAFARGTKPGAQAQTYLVDLRAAWAKAGAAVGKR</sequence>
<evidence type="ECO:0000256" key="1">
    <source>
        <dbReference type="SAM" id="MobiDB-lite"/>
    </source>
</evidence>
<dbReference type="EMBL" id="CABVGP010000004">
    <property type="protein sequence ID" value="VVJ24905.1"/>
    <property type="molecule type" value="Genomic_DNA"/>
</dbReference>
<dbReference type="SUPFAM" id="SSF53955">
    <property type="entry name" value="Lysozyme-like"/>
    <property type="match status" value="1"/>
</dbReference>
<dbReference type="PROSITE" id="PS51257">
    <property type="entry name" value="PROKAR_LIPOPROTEIN"/>
    <property type="match status" value="1"/>
</dbReference>
<dbReference type="InterPro" id="IPR023346">
    <property type="entry name" value="Lysozyme-like_dom_sf"/>
</dbReference>
<dbReference type="Pfam" id="PF01464">
    <property type="entry name" value="SLT"/>
    <property type="match status" value="1"/>
</dbReference>
<reference evidence="4 5" key="1">
    <citation type="submission" date="2019-09" db="EMBL/GenBank/DDBJ databases">
        <authorList>
            <person name="Leyn A S."/>
        </authorList>
    </citation>
    <scope>NUCLEOTIDE SEQUENCE [LARGE SCALE GENOMIC DNA]</scope>
    <source>
        <strain evidence="4">AA231_1</strain>
    </source>
</reference>
<proteinExistence type="predicted"/>
<dbReference type="Proteomes" id="UP000399805">
    <property type="component" value="Unassembled WGS sequence"/>
</dbReference>
<keyword evidence="2" id="KW-0732">Signal</keyword>
<accession>A0A6I8M7R5</accession>
<gene>
    <name evidence="4" type="ORF">AA23TX_09664</name>
</gene>
<evidence type="ECO:0000256" key="2">
    <source>
        <dbReference type="SAM" id="SignalP"/>
    </source>
</evidence>
<feature type="region of interest" description="Disordered" evidence="1">
    <location>
        <begin position="23"/>
        <end position="53"/>
    </location>
</feature>
<dbReference type="Gene3D" id="1.10.530.10">
    <property type="match status" value="1"/>
</dbReference>
<name>A0A6I8M7R5_9PSEU</name>
<feature type="domain" description="Transglycosylase SLT" evidence="3">
    <location>
        <begin position="62"/>
        <end position="178"/>
    </location>
</feature>
<feature type="chain" id="PRO_5038820134" description="Transglycosylase SLT domain-containing protein" evidence="2">
    <location>
        <begin position="21"/>
        <end position="209"/>
    </location>
</feature>
<organism evidence="4 5">
    <name type="scientific">Amycolatopsis camponoti</name>
    <dbReference type="NCBI Taxonomy" id="2606593"/>
    <lineage>
        <taxon>Bacteria</taxon>
        <taxon>Bacillati</taxon>
        <taxon>Actinomycetota</taxon>
        <taxon>Actinomycetes</taxon>
        <taxon>Pseudonocardiales</taxon>
        <taxon>Pseudonocardiaceae</taxon>
        <taxon>Amycolatopsis</taxon>
    </lineage>
</organism>
<evidence type="ECO:0000259" key="3">
    <source>
        <dbReference type="Pfam" id="PF01464"/>
    </source>
</evidence>
<keyword evidence="5" id="KW-1185">Reference proteome</keyword>
<feature type="signal peptide" evidence="2">
    <location>
        <begin position="1"/>
        <end position="20"/>
    </location>
</feature>
<feature type="compositionally biased region" description="Low complexity" evidence="1">
    <location>
        <begin position="23"/>
        <end position="32"/>
    </location>
</feature>
<dbReference type="AlphaFoldDB" id="A0A6I8M7R5"/>
<dbReference type="RefSeq" id="WP_155549574.1">
    <property type="nucleotide sequence ID" value="NZ_CABVGP010000004.1"/>
</dbReference>
<evidence type="ECO:0000313" key="5">
    <source>
        <dbReference type="Proteomes" id="UP000399805"/>
    </source>
</evidence>
<evidence type="ECO:0000313" key="4">
    <source>
        <dbReference type="EMBL" id="VVJ24905.1"/>
    </source>
</evidence>